<keyword evidence="2" id="KW-1185">Reference proteome</keyword>
<gene>
    <name evidence="1" type="ORF">WMQ36_12325</name>
</gene>
<dbReference type="EMBL" id="JBBMFM010000041">
    <property type="protein sequence ID" value="MEQ2425766.1"/>
    <property type="molecule type" value="Genomic_DNA"/>
</dbReference>
<sequence>MAQEDSEKICFQYICPRYPRCARARGKGCCIEGPEDGTLLVGKEECGAENGYLLFVEEGGGAGIKS</sequence>
<organism evidence="1 2">
    <name type="scientific">Enterocloster hominis</name>
    <name type="common">ex Hitch et al. 2024</name>
    <dbReference type="NCBI Taxonomy" id="1917870"/>
    <lineage>
        <taxon>Bacteria</taxon>
        <taxon>Bacillati</taxon>
        <taxon>Bacillota</taxon>
        <taxon>Clostridia</taxon>
        <taxon>Lachnospirales</taxon>
        <taxon>Lachnospiraceae</taxon>
        <taxon>Enterocloster</taxon>
    </lineage>
</organism>
<accession>A0ABV1D5W8</accession>
<evidence type="ECO:0000313" key="1">
    <source>
        <dbReference type="EMBL" id="MEQ2425766.1"/>
    </source>
</evidence>
<name>A0ABV1D5W8_9FIRM</name>
<reference evidence="1 2" key="1">
    <citation type="submission" date="2024-03" db="EMBL/GenBank/DDBJ databases">
        <title>Human intestinal bacterial collection.</title>
        <authorList>
            <person name="Pauvert C."/>
            <person name="Hitch T.C.A."/>
            <person name="Clavel T."/>
        </authorList>
    </citation>
    <scope>NUCLEOTIDE SEQUENCE [LARGE SCALE GENOMIC DNA]</scope>
    <source>
        <strain evidence="1 2">CLA-SR-H021</strain>
    </source>
</reference>
<proteinExistence type="predicted"/>
<protein>
    <submittedName>
        <fullName evidence="1">Uncharacterized protein</fullName>
    </submittedName>
</protein>
<dbReference type="Proteomes" id="UP001454086">
    <property type="component" value="Unassembled WGS sequence"/>
</dbReference>
<comment type="caution">
    <text evidence="1">The sequence shown here is derived from an EMBL/GenBank/DDBJ whole genome shotgun (WGS) entry which is preliminary data.</text>
</comment>
<dbReference type="RefSeq" id="WP_008724260.1">
    <property type="nucleotide sequence ID" value="NZ_JBBMFM010000041.1"/>
</dbReference>
<evidence type="ECO:0000313" key="2">
    <source>
        <dbReference type="Proteomes" id="UP001454086"/>
    </source>
</evidence>